<evidence type="ECO:0000313" key="4">
    <source>
        <dbReference type="Proteomes" id="UP000585474"/>
    </source>
</evidence>
<proteinExistence type="predicted"/>
<feature type="region of interest" description="Disordered" evidence="1">
    <location>
        <begin position="156"/>
        <end position="291"/>
    </location>
</feature>
<dbReference type="GO" id="GO:0015030">
    <property type="term" value="C:Cajal body"/>
    <property type="evidence" value="ECO:0007669"/>
    <property type="project" value="TreeGrafter"/>
</dbReference>
<dbReference type="AlphaFoldDB" id="A0A7J0HDQ8"/>
<dbReference type="OrthoDB" id="74813at2759"/>
<dbReference type="Pfam" id="PF15862">
    <property type="entry name" value="Coilin_N"/>
    <property type="match status" value="1"/>
</dbReference>
<reference evidence="3 4" key="1">
    <citation type="submission" date="2019-07" db="EMBL/GenBank/DDBJ databases">
        <title>De Novo Assembly of kiwifruit Actinidia rufa.</title>
        <authorList>
            <person name="Sugita-Konishi S."/>
            <person name="Sato K."/>
            <person name="Mori E."/>
            <person name="Abe Y."/>
            <person name="Kisaki G."/>
            <person name="Hamano K."/>
            <person name="Suezawa K."/>
            <person name="Otani M."/>
            <person name="Fukuda T."/>
            <person name="Manabe T."/>
            <person name="Gomi K."/>
            <person name="Tabuchi M."/>
            <person name="Akimitsu K."/>
            <person name="Kataoka I."/>
        </authorList>
    </citation>
    <scope>NUCLEOTIDE SEQUENCE [LARGE SCALE GENOMIC DNA]</scope>
    <source>
        <strain evidence="4">cv. Fuchu</strain>
    </source>
</reference>
<dbReference type="PANTHER" id="PTHR15197">
    <property type="entry name" value="COILIN P80"/>
    <property type="match status" value="1"/>
</dbReference>
<feature type="compositionally biased region" description="Basic and acidic residues" evidence="1">
    <location>
        <begin position="273"/>
        <end position="291"/>
    </location>
</feature>
<feature type="domain" description="Coilin N-terminal" evidence="2">
    <location>
        <begin position="4"/>
        <end position="184"/>
    </location>
</feature>
<dbReference type="InterPro" id="IPR024822">
    <property type="entry name" value="Coilin"/>
</dbReference>
<comment type="caution">
    <text evidence="3">The sequence shown here is derived from an EMBL/GenBank/DDBJ whole genome shotgun (WGS) entry which is preliminary data.</text>
</comment>
<feature type="compositionally biased region" description="Polar residues" evidence="1">
    <location>
        <begin position="226"/>
        <end position="240"/>
    </location>
</feature>
<organism evidence="3 4">
    <name type="scientific">Actinidia rufa</name>
    <dbReference type="NCBI Taxonomy" id="165716"/>
    <lineage>
        <taxon>Eukaryota</taxon>
        <taxon>Viridiplantae</taxon>
        <taxon>Streptophyta</taxon>
        <taxon>Embryophyta</taxon>
        <taxon>Tracheophyta</taxon>
        <taxon>Spermatophyta</taxon>
        <taxon>Magnoliopsida</taxon>
        <taxon>eudicotyledons</taxon>
        <taxon>Gunneridae</taxon>
        <taxon>Pentapetalae</taxon>
        <taxon>asterids</taxon>
        <taxon>Ericales</taxon>
        <taxon>Actinidiaceae</taxon>
        <taxon>Actinidia</taxon>
    </lineage>
</organism>
<evidence type="ECO:0000313" key="3">
    <source>
        <dbReference type="EMBL" id="GFZ21209.1"/>
    </source>
</evidence>
<evidence type="ECO:0000256" key="1">
    <source>
        <dbReference type="SAM" id="MobiDB-lite"/>
    </source>
</evidence>
<dbReference type="GO" id="GO:0030620">
    <property type="term" value="F:U2 snRNA binding"/>
    <property type="evidence" value="ECO:0007669"/>
    <property type="project" value="TreeGrafter"/>
</dbReference>
<dbReference type="EMBL" id="BJWL01000029">
    <property type="protein sequence ID" value="GFZ21209.1"/>
    <property type="molecule type" value="Genomic_DNA"/>
</dbReference>
<feature type="compositionally biased region" description="Basic and acidic residues" evidence="1">
    <location>
        <begin position="183"/>
        <end position="197"/>
    </location>
</feature>
<sequence length="335" mass="37037">MEPVRIRVAFEDRHVLSKSQRSEGLKRSWLLLKPPHETISDLSSYLLHTFDLYHSCPNGIVLSMDDFVLPQFESTCILKDKDVIRVQRKGGTSSEIVEVGDGANLIEKEEIVEKQPVLTDVPLLAIEAFEKETGCYQSEHDEDEDNQSEEALHVENLSGGNAASKKRKASKKLQSAKKKKKGHTDPQDTVNDSHMEQETCGLHSGKSIDKKKKVSDIKSKSKAASTPISAEQNYDRSGQLQEHGVGCANIPETPDGTRKLVTSNMELNQKQSLPEKDTDKSSIDDQVKNQKSEAVNEIAADDEIVPIVIRPGHIRFEPLGKGGSLSLSLSLSCAR</sequence>
<feature type="compositionally biased region" description="Basic residues" evidence="1">
    <location>
        <begin position="164"/>
        <end position="182"/>
    </location>
</feature>
<accession>A0A7J0HDQ8</accession>
<feature type="compositionally biased region" description="Polar residues" evidence="1">
    <location>
        <begin position="260"/>
        <end position="272"/>
    </location>
</feature>
<name>A0A7J0HDQ8_9ERIC</name>
<dbReference type="PANTHER" id="PTHR15197:SF0">
    <property type="entry name" value="COILIN"/>
    <property type="match status" value="1"/>
</dbReference>
<dbReference type="GO" id="GO:0000387">
    <property type="term" value="P:spliceosomal snRNP assembly"/>
    <property type="evidence" value="ECO:0007669"/>
    <property type="project" value="TreeGrafter"/>
</dbReference>
<dbReference type="InterPro" id="IPR031722">
    <property type="entry name" value="Coilin_N"/>
</dbReference>
<gene>
    <name evidence="3" type="ORF">Acr_29g0003710</name>
</gene>
<protein>
    <recommendedName>
        <fullName evidence="2">Coilin N-terminal domain-containing protein</fullName>
    </recommendedName>
</protein>
<keyword evidence="4" id="KW-1185">Reference proteome</keyword>
<dbReference type="GO" id="GO:0030619">
    <property type="term" value="F:U1 snRNA binding"/>
    <property type="evidence" value="ECO:0007669"/>
    <property type="project" value="TreeGrafter"/>
</dbReference>
<evidence type="ECO:0000259" key="2">
    <source>
        <dbReference type="Pfam" id="PF15862"/>
    </source>
</evidence>
<dbReference type="Proteomes" id="UP000585474">
    <property type="component" value="Unassembled WGS sequence"/>
</dbReference>